<sequence>MIATFDVPSKQLNHRYLQYMISYVMHDPLIYPEKKQKVYFFNHQKLYKLKLFLNNQ</sequence>
<accession>A0A0R3QEX9</accession>
<evidence type="ECO:0000313" key="3">
    <source>
        <dbReference type="WBParaSite" id="BTMF_0000492201-mRNA-1"/>
    </source>
</evidence>
<dbReference type="EMBL" id="UZAG01004085">
    <property type="protein sequence ID" value="VDO16350.1"/>
    <property type="molecule type" value="Genomic_DNA"/>
</dbReference>
<organism evidence="3">
    <name type="scientific">Brugia timori</name>
    <dbReference type="NCBI Taxonomy" id="42155"/>
    <lineage>
        <taxon>Eukaryota</taxon>
        <taxon>Metazoa</taxon>
        <taxon>Ecdysozoa</taxon>
        <taxon>Nematoda</taxon>
        <taxon>Chromadorea</taxon>
        <taxon>Rhabditida</taxon>
        <taxon>Spirurina</taxon>
        <taxon>Spiruromorpha</taxon>
        <taxon>Filarioidea</taxon>
        <taxon>Onchocercidae</taxon>
        <taxon>Brugia</taxon>
    </lineage>
</organism>
<dbReference type="Proteomes" id="UP000280834">
    <property type="component" value="Unassembled WGS sequence"/>
</dbReference>
<name>A0A0R3QEX9_9BILA</name>
<dbReference type="WBParaSite" id="BTMF_0000492201-mRNA-1">
    <property type="protein sequence ID" value="BTMF_0000492201-mRNA-1"/>
    <property type="gene ID" value="BTMF_0000492201"/>
</dbReference>
<protein>
    <submittedName>
        <fullName evidence="3">Transposase</fullName>
    </submittedName>
</protein>
<evidence type="ECO:0000313" key="2">
    <source>
        <dbReference type="Proteomes" id="UP000280834"/>
    </source>
</evidence>
<evidence type="ECO:0000313" key="1">
    <source>
        <dbReference type="EMBL" id="VDO16350.1"/>
    </source>
</evidence>
<keyword evidence="2" id="KW-1185">Reference proteome</keyword>
<reference evidence="1 2" key="2">
    <citation type="submission" date="2018-11" db="EMBL/GenBank/DDBJ databases">
        <authorList>
            <consortium name="Pathogen Informatics"/>
        </authorList>
    </citation>
    <scope>NUCLEOTIDE SEQUENCE [LARGE SCALE GENOMIC DNA]</scope>
</reference>
<dbReference type="AlphaFoldDB" id="A0A0R3QEX9"/>
<gene>
    <name evidence="1" type="ORF">BTMF_LOCUS4215</name>
</gene>
<reference evidence="3" key="1">
    <citation type="submission" date="2017-02" db="UniProtKB">
        <authorList>
            <consortium name="WormBaseParasite"/>
        </authorList>
    </citation>
    <scope>IDENTIFICATION</scope>
</reference>
<proteinExistence type="predicted"/>